<dbReference type="Gene3D" id="3.40.50.1110">
    <property type="entry name" value="SGNH hydrolase"/>
    <property type="match status" value="1"/>
</dbReference>
<dbReference type="InterPro" id="IPR013830">
    <property type="entry name" value="SGNH_hydro"/>
</dbReference>
<name>A0A5S4FQZ4_9ACTN</name>
<dbReference type="EMBL" id="VCKY01000022">
    <property type="protein sequence ID" value="TMR23103.1"/>
    <property type="molecule type" value="Genomic_DNA"/>
</dbReference>
<dbReference type="InterPro" id="IPR036514">
    <property type="entry name" value="SGNH_hydro_sf"/>
</dbReference>
<evidence type="ECO:0000259" key="1">
    <source>
        <dbReference type="Pfam" id="PF13472"/>
    </source>
</evidence>
<comment type="caution">
    <text evidence="2">The sequence shown here is derived from an EMBL/GenBank/DDBJ whole genome shotgun (WGS) entry which is preliminary data.</text>
</comment>
<reference evidence="2 3" key="1">
    <citation type="submission" date="2019-05" db="EMBL/GenBank/DDBJ databases">
        <title>Draft genome sequence of Nonomuraea turkmeniaca DSM 43926.</title>
        <authorList>
            <person name="Saricaoglu S."/>
            <person name="Isik K."/>
        </authorList>
    </citation>
    <scope>NUCLEOTIDE SEQUENCE [LARGE SCALE GENOMIC DNA]</scope>
    <source>
        <strain evidence="2 3">DSM 43926</strain>
    </source>
</reference>
<protein>
    <submittedName>
        <fullName evidence="2">SGNH/GDSL hydrolase family protein</fullName>
    </submittedName>
</protein>
<dbReference type="PANTHER" id="PTHR43784:SF2">
    <property type="entry name" value="GDSL-LIKE LIPASE_ACYLHYDROLASE, PUTATIVE (AFU_ORTHOLOGUE AFUA_2G00820)-RELATED"/>
    <property type="match status" value="1"/>
</dbReference>
<accession>A0A5S4FQZ4</accession>
<keyword evidence="3" id="KW-1185">Reference proteome</keyword>
<dbReference type="RefSeq" id="WP_138665705.1">
    <property type="nucleotide sequence ID" value="NZ_VCKY01000022.1"/>
</dbReference>
<dbReference type="GO" id="GO:0016787">
    <property type="term" value="F:hydrolase activity"/>
    <property type="evidence" value="ECO:0007669"/>
    <property type="project" value="UniProtKB-KW"/>
</dbReference>
<dbReference type="OrthoDB" id="3465773at2"/>
<sequence>MTYSRYVALGDSQTEGLGDGDDVRGHRGWADRVAEHLARANPELLYANLAVRGRRAAQIRDEQLPAALELRPDLATVMAGMNDVTRPGFDPAAVAGVVEDMFAALTGAGAHVVTVTFPDISRITPLARPLVPRLLDFNDRIRTAAARHGVTLIDTFPLAYIADARMWSFDRLHASPAGHARFADAVAHALGLPGSDDTWMAPLPPLPTPPAWRLAATEARWLAAYLGPWFGRRLRGRSSGDGRTAKRPLLTPVIREDQSISGTSSAS</sequence>
<dbReference type="CDD" id="cd01832">
    <property type="entry name" value="SGNH_hydrolase_like_1"/>
    <property type="match status" value="1"/>
</dbReference>
<dbReference type="Pfam" id="PF13472">
    <property type="entry name" value="Lipase_GDSL_2"/>
    <property type="match status" value="1"/>
</dbReference>
<evidence type="ECO:0000313" key="2">
    <source>
        <dbReference type="EMBL" id="TMR23103.1"/>
    </source>
</evidence>
<gene>
    <name evidence="2" type="ORF">ETD86_09345</name>
</gene>
<keyword evidence="2" id="KW-0378">Hydrolase</keyword>
<dbReference type="PANTHER" id="PTHR43784">
    <property type="entry name" value="GDSL-LIKE LIPASE/ACYLHYDROLASE, PUTATIVE (AFU_ORTHOLOGUE AFUA_2G00820)-RELATED"/>
    <property type="match status" value="1"/>
</dbReference>
<dbReference type="AlphaFoldDB" id="A0A5S4FQZ4"/>
<feature type="domain" description="SGNH hydrolase-type esterase" evidence="1">
    <location>
        <begin position="8"/>
        <end position="181"/>
    </location>
</feature>
<dbReference type="Proteomes" id="UP000309128">
    <property type="component" value="Unassembled WGS sequence"/>
</dbReference>
<proteinExistence type="predicted"/>
<dbReference type="SUPFAM" id="SSF52266">
    <property type="entry name" value="SGNH hydrolase"/>
    <property type="match status" value="1"/>
</dbReference>
<organism evidence="2 3">
    <name type="scientific">Nonomuraea turkmeniaca</name>
    <dbReference type="NCBI Taxonomy" id="103838"/>
    <lineage>
        <taxon>Bacteria</taxon>
        <taxon>Bacillati</taxon>
        <taxon>Actinomycetota</taxon>
        <taxon>Actinomycetes</taxon>
        <taxon>Streptosporangiales</taxon>
        <taxon>Streptosporangiaceae</taxon>
        <taxon>Nonomuraea</taxon>
    </lineage>
</organism>
<dbReference type="InterPro" id="IPR053140">
    <property type="entry name" value="GDSL_Rv0518-like"/>
</dbReference>
<evidence type="ECO:0000313" key="3">
    <source>
        <dbReference type="Proteomes" id="UP000309128"/>
    </source>
</evidence>